<accession>D2Q2W2</accession>
<feature type="compositionally biased region" description="Low complexity" evidence="5">
    <location>
        <begin position="29"/>
        <end position="56"/>
    </location>
</feature>
<evidence type="ECO:0000256" key="3">
    <source>
        <dbReference type="ARBA" id="ARBA00022989"/>
    </source>
</evidence>
<evidence type="ECO:0000313" key="7">
    <source>
        <dbReference type="EMBL" id="ADB30293.1"/>
    </source>
</evidence>
<dbReference type="Proteomes" id="UP000007967">
    <property type="component" value="Chromosome"/>
</dbReference>
<dbReference type="HOGENOM" id="CLU_050836_2_0_11"/>
<dbReference type="PANTHER" id="PTHR30168">
    <property type="entry name" value="PUTATIVE MEMBRANE PROTEIN YPFJ"/>
    <property type="match status" value="1"/>
</dbReference>
<evidence type="ECO:0000256" key="5">
    <source>
        <dbReference type="SAM" id="MobiDB-lite"/>
    </source>
</evidence>
<sequence length="402" mass="42552">MANDAAPKPGHFLPGGAGDQPVPPPPASARPDATSVAGTSPSPASSGSTPLTAPTPRLGAEAPAGPPQLSGSRLGPPPPGDPAAAAFKARYQPEPIPYVEKKRSKALVSGLVAGALLLVGGGVFAAVKLLPAYDDFVANPMGTPSVRASDEPADGNEPVAAPTPDVVVAKENKLYRTGKLAPANCREPQYRPTSKENVRAYYQTLLGCLDKAWEPAVRKAGHEFRKPRLIIFDNGQETACGVQHEVPSYCAADGGAVTLPWEGLPEKYGKDRSQTRIDMAQELGYLYGVHVQELTGIFEATENLGDTAPNAAARLEQDRRQALQAVCLSSVFLSTVKATFPIRGELLESYRWRSKHNGDEDSKDKVRDHGSRRNVELWMGRGFGSADPGSCNTFVAAPAKVS</sequence>
<dbReference type="STRING" id="479435.Kfla_1190"/>
<gene>
    <name evidence="7" type="ordered locus">Kfla_1190</name>
</gene>
<reference evidence="7 8" key="2">
    <citation type="journal article" date="2010" name="Stand. Genomic Sci.">
        <title>Complete genome sequence of Kribbella flavida type strain (IFO 14399).</title>
        <authorList>
            <person name="Pukall R."/>
            <person name="Lapidus A."/>
            <person name="Glavina Del Rio T."/>
            <person name="Copeland A."/>
            <person name="Tice H."/>
            <person name="Cheng J.-F."/>
            <person name="Lucas S."/>
            <person name="Chen F."/>
            <person name="Nolan M."/>
            <person name="LaButti K."/>
            <person name="Pati A."/>
            <person name="Ivanova N."/>
            <person name="Mavrommatis K."/>
            <person name="Mikhailova N."/>
            <person name="Pitluck S."/>
            <person name="Bruce D."/>
            <person name="Goodwin L."/>
            <person name="Land M."/>
            <person name="Hauser L."/>
            <person name="Chang Y.-J."/>
            <person name="Jeffries C.D."/>
            <person name="Chen A."/>
            <person name="Palaniappan K."/>
            <person name="Chain P."/>
            <person name="Rohde M."/>
            <person name="Goeker M."/>
            <person name="Bristow J."/>
            <person name="Eisen J.A."/>
            <person name="Markowitz V."/>
            <person name="Hugenholtz P."/>
            <person name="Kyrpides N.C."/>
            <person name="Klenk H.-P."/>
            <person name="Brettin T."/>
        </authorList>
    </citation>
    <scope>NUCLEOTIDE SEQUENCE [LARGE SCALE GENOMIC DNA]</scope>
    <source>
        <strain evidence="8">DSM 17836 / JCM 10339 / NBRC 14399</strain>
    </source>
</reference>
<proteinExistence type="predicted"/>
<dbReference type="InterPro" id="IPR007343">
    <property type="entry name" value="Uncharacterised_pept_Zn_put"/>
</dbReference>
<feature type="transmembrane region" description="Helical" evidence="6">
    <location>
        <begin position="106"/>
        <end position="127"/>
    </location>
</feature>
<evidence type="ECO:0000256" key="1">
    <source>
        <dbReference type="ARBA" id="ARBA00004167"/>
    </source>
</evidence>
<name>D2Q2W2_KRIFD</name>
<dbReference type="eggNOG" id="COG3170">
    <property type="taxonomic scope" value="Bacteria"/>
</dbReference>
<keyword evidence="3 6" id="KW-1133">Transmembrane helix</keyword>
<dbReference type="Pfam" id="PF04228">
    <property type="entry name" value="Zn_peptidase"/>
    <property type="match status" value="1"/>
</dbReference>
<dbReference type="KEGG" id="kfl:Kfla_1190"/>
<keyword evidence="4 6" id="KW-0472">Membrane</keyword>
<evidence type="ECO:0000256" key="4">
    <source>
        <dbReference type="ARBA" id="ARBA00023136"/>
    </source>
</evidence>
<organism evidence="7 8">
    <name type="scientific">Kribbella flavida (strain DSM 17836 / JCM 10339 / NBRC 14399)</name>
    <dbReference type="NCBI Taxonomy" id="479435"/>
    <lineage>
        <taxon>Bacteria</taxon>
        <taxon>Bacillati</taxon>
        <taxon>Actinomycetota</taxon>
        <taxon>Actinomycetes</taxon>
        <taxon>Propionibacteriales</taxon>
        <taxon>Kribbellaceae</taxon>
        <taxon>Kribbella</taxon>
    </lineage>
</organism>
<comment type="subcellular location">
    <subcellularLocation>
        <location evidence="1">Membrane</location>
        <topology evidence="1">Single-pass membrane protein</topology>
    </subcellularLocation>
</comment>
<dbReference type="EMBL" id="CP001736">
    <property type="protein sequence ID" value="ADB30293.1"/>
    <property type="molecule type" value="Genomic_DNA"/>
</dbReference>
<reference evidence="8" key="1">
    <citation type="submission" date="2009-09" db="EMBL/GenBank/DDBJ databases">
        <title>The complete genome of Kribbella flavida DSM 17836.</title>
        <authorList>
            <consortium name="US DOE Joint Genome Institute (JGI-PGF)"/>
            <person name="Lucas S."/>
            <person name="Copeland A."/>
            <person name="Lapidus A."/>
            <person name="Glavina del Rio T."/>
            <person name="Dalin E."/>
            <person name="Tice H."/>
            <person name="Bruce D."/>
            <person name="Goodwin L."/>
            <person name="Pitluck S."/>
            <person name="Kyrpides N."/>
            <person name="Mavromatis K."/>
            <person name="Ivanova N."/>
            <person name="Saunders E."/>
            <person name="Brettin T."/>
            <person name="Detter J.C."/>
            <person name="Han C."/>
            <person name="Larimer F."/>
            <person name="Land M."/>
            <person name="Hauser L."/>
            <person name="Markowitz V."/>
            <person name="Cheng J.-F."/>
            <person name="Hugenholtz P."/>
            <person name="Woyke T."/>
            <person name="Wu D."/>
            <person name="Pukall R."/>
            <person name="Klenk H.-P."/>
            <person name="Eisen J.A."/>
        </authorList>
    </citation>
    <scope>NUCLEOTIDE SEQUENCE [LARGE SCALE GENOMIC DNA]</scope>
    <source>
        <strain evidence="8">DSM 17836 / JCM 10339 / NBRC 14399</strain>
    </source>
</reference>
<dbReference type="OrthoDB" id="3508456at2"/>
<keyword evidence="2 6" id="KW-0812">Transmembrane</keyword>
<evidence type="ECO:0008006" key="9">
    <source>
        <dbReference type="Google" id="ProtNLM"/>
    </source>
</evidence>
<dbReference type="GO" id="GO:0016020">
    <property type="term" value="C:membrane"/>
    <property type="evidence" value="ECO:0007669"/>
    <property type="project" value="UniProtKB-SubCell"/>
</dbReference>
<evidence type="ECO:0000313" key="8">
    <source>
        <dbReference type="Proteomes" id="UP000007967"/>
    </source>
</evidence>
<dbReference type="PANTHER" id="PTHR30168:SF0">
    <property type="entry name" value="INNER MEMBRANE PROTEIN"/>
    <property type="match status" value="1"/>
</dbReference>
<keyword evidence="8" id="KW-1185">Reference proteome</keyword>
<evidence type="ECO:0000256" key="6">
    <source>
        <dbReference type="SAM" id="Phobius"/>
    </source>
</evidence>
<protein>
    <recommendedName>
        <fullName evidence="9">Metalloprotease-like protein</fullName>
    </recommendedName>
</protein>
<dbReference type="AlphaFoldDB" id="D2Q2W2"/>
<evidence type="ECO:0000256" key="2">
    <source>
        <dbReference type="ARBA" id="ARBA00022692"/>
    </source>
</evidence>
<feature type="region of interest" description="Disordered" evidence="5">
    <location>
        <begin position="1"/>
        <end position="85"/>
    </location>
</feature>
<dbReference type="eggNOG" id="COG2321">
    <property type="taxonomic scope" value="Bacteria"/>
</dbReference>